<dbReference type="InterPro" id="IPR000836">
    <property type="entry name" value="PRTase_dom"/>
</dbReference>
<proteinExistence type="predicted"/>
<evidence type="ECO:0000256" key="4">
    <source>
        <dbReference type="ARBA" id="ARBA00022741"/>
    </source>
</evidence>
<evidence type="ECO:0000256" key="2">
    <source>
        <dbReference type="ARBA" id="ARBA00012137"/>
    </source>
</evidence>
<dbReference type="CDD" id="cd02023">
    <property type="entry name" value="UMPK"/>
    <property type="match status" value="1"/>
</dbReference>
<protein>
    <recommendedName>
        <fullName evidence="2">uridine/cytidine kinase</fullName>
        <ecNumber evidence="2">2.7.1.48</ecNumber>
    </recommendedName>
</protein>
<dbReference type="GO" id="GO:0004849">
    <property type="term" value="F:uridine kinase activity"/>
    <property type="evidence" value="ECO:0007669"/>
    <property type="project" value="UniProtKB-EC"/>
</dbReference>
<dbReference type="SUPFAM" id="SSF53271">
    <property type="entry name" value="PRTase-like"/>
    <property type="match status" value="1"/>
</dbReference>
<dbReference type="EMBL" id="LJZO01000001">
    <property type="protein sequence ID" value="ROW05187.1"/>
    <property type="molecule type" value="Genomic_DNA"/>
</dbReference>
<keyword evidence="5" id="KW-0418">Kinase</keyword>
<keyword evidence="4" id="KW-0547">Nucleotide-binding</keyword>
<accession>A0A423WP02</accession>
<evidence type="ECO:0000256" key="5">
    <source>
        <dbReference type="ARBA" id="ARBA00022777"/>
    </source>
</evidence>
<gene>
    <name evidence="8" type="ORF">VSDG_00270</name>
</gene>
<dbReference type="GO" id="GO:0005524">
    <property type="term" value="F:ATP binding"/>
    <property type="evidence" value="ECO:0007669"/>
    <property type="project" value="InterPro"/>
</dbReference>
<reference evidence="8 9" key="1">
    <citation type="submission" date="2015-09" db="EMBL/GenBank/DDBJ databases">
        <title>Host preference determinants of Valsa canker pathogens revealed by comparative genomics.</title>
        <authorList>
            <person name="Yin Z."/>
            <person name="Huang L."/>
        </authorList>
    </citation>
    <scope>NUCLEOTIDE SEQUENCE [LARGE SCALE GENOMIC DNA]</scope>
    <source>
        <strain evidence="8 9">YSFL</strain>
    </source>
</reference>
<dbReference type="AlphaFoldDB" id="A0A423WP02"/>
<dbReference type="Gene3D" id="3.40.50.2020">
    <property type="match status" value="1"/>
</dbReference>
<dbReference type="PANTHER" id="PTHR10285">
    <property type="entry name" value="URIDINE KINASE"/>
    <property type="match status" value="1"/>
</dbReference>
<dbReference type="OrthoDB" id="738517at2759"/>
<keyword evidence="3" id="KW-0808">Transferase</keyword>
<dbReference type="GO" id="GO:0044206">
    <property type="term" value="P:UMP salvage"/>
    <property type="evidence" value="ECO:0007669"/>
    <property type="project" value="UniProtKB-UniPathway"/>
</dbReference>
<keyword evidence="9" id="KW-1185">Reference proteome</keyword>
<evidence type="ECO:0000259" key="6">
    <source>
        <dbReference type="Pfam" id="PF00485"/>
    </source>
</evidence>
<dbReference type="Pfam" id="PF14681">
    <property type="entry name" value="UPRTase"/>
    <property type="match status" value="1"/>
</dbReference>
<dbReference type="EC" id="2.7.1.48" evidence="2"/>
<organism evidence="8 9">
    <name type="scientific">Cytospora chrysosperma</name>
    <name type="common">Cytospora canker fungus</name>
    <name type="synonym">Sphaeria chrysosperma</name>
    <dbReference type="NCBI Taxonomy" id="252740"/>
    <lineage>
        <taxon>Eukaryota</taxon>
        <taxon>Fungi</taxon>
        <taxon>Dikarya</taxon>
        <taxon>Ascomycota</taxon>
        <taxon>Pezizomycotina</taxon>
        <taxon>Sordariomycetes</taxon>
        <taxon>Sordariomycetidae</taxon>
        <taxon>Diaporthales</taxon>
        <taxon>Cytosporaceae</taxon>
        <taxon>Cytospora</taxon>
    </lineage>
</organism>
<dbReference type="Pfam" id="PF00485">
    <property type="entry name" value="PRK"/>
    <property type="match status" value="1"/>
</dbReference>
<dbReference type="Proteomes" id="UP000284375">
    <property type="component" value="Unassembled WGS sequence"/>
</dbReference>
<dbReference type="InterPro" id="IPR006083">
    <property type="entry name" value="PRK/URK"/>
</dbReference>
<dbReference type="PRINTS" id="PR00988">
    <property type="entry name" value="URIDINKINASE"/>
</dbReference>
<feature type="domain" description="Phosphoribulokinase/uridine kinase" evidence="6">
    <location>
        <begin position="25"/>
        <end position="197"/>
    </location>
</feature>
<evidence type="ECO:0000256" key="3">
    <source>
        <dbReference type="ARBA" id="ARBA00022679"/>
    </source>
</evidence>
<dbReference type="STRING" id="252740.A0A423WP02"/>
<evidence type="ECO:0000313" key="9">
    <source>
        <dbReference type="Proteomes" id="UP000284375"/>
    </source>
</evidence>
<dbReference type="InterPro" id="IPR029057">
    <property type="entry name" value="PRTase-like"/>
</dbReference>
<sequence>MDAEIAANTIAKRAHYSPPWADVSLIGIAGSSGSGKSTLSRAIVSKLNLPWVVILSMDSFYKSLDAEASRKAFANEHDFDSPDAYWDLQAIDFDKLVECLEDLKAGKRTEIPIYSFAKHSRLEKTTSIYSPHVLVVEGIFALHDPRVLKLLDMKIYCEADADTCLSRRILRDVESRGRTVEGVIKQWFMWVKPNFEKLEIQAQSEPLSKKVTLLQPTPQLKAMNTIIRDIDTSPEDFIFYFDRLATLIIEQCTSAGYEYHGLSPDGEVSAIILLRGGAALETGLKRVIPDCKSGRVLIQSSIRTGEPELHYSRLPKDIQKHESVLLLDAQMSSGGSALMAVQVLVDHGVAQDRIVFATYSAGRMGLHRLTAVFPEITVVVGSIVPDIEDRWVEKRYFRC</sequence>
<dbReference type="InterPro" id="IPR000764">
    <property type="entry name" value="Uridine_kinase-like"/>
</dbReference>
<evidence type="ECO:0000256" key="1">
    <source>
        <dbReference type="ARBA" id="ARBA00004690"/>
    </source>
</evidence>
<comment type="caution">
    <text evidence="8">The sequence shown here is derived from an EMBL/GenBank/DDBJ whole genome shotgun (WGS) entry which is preliminary data.</text>
</comment>
<dbReference type="CDD" id="cd06223">
    <property type="entry name" value="PRTases_typeI"/>
    <property type="match status" value="1"/>
</dbReference>
<dbReference type="SUPFAM" id="SSF52540">
    <property type="entry name" value="P-loop containing nucleoside triphosphate hydrolases"/>
    <property type="match status" value="1"/>
</dbReference>
<name>A0A423WP02_CYTCH</name>
<feature type="domain" description="Phosphoribosyltransferase" evidence="7">
    <location>
        <begin position="216"/>
        <end position="389"/>
    </location>
</feature>
<dbReference type="UniPathway" id="UPA00574">
    <property type="reaction ID" value="UER00637"/>
</dbReference>
<comment type="pathway">
    <text evidence="1">Pyrimidine metabolism; UMP biosynthesis via salvage pathway; UMP from uridine: step 1/1.</text>
</comment>
<dbReference type="Gene3D" id="3.40.50.300">
    <property type="entry name" value="P-loop containing nucleotide triphosphate hydrolases"/>
    <property type="match status" value="1"/>
</dbReference>
<dbReference type="InterPro" id="IPR027417">
    <property type="entry name" value="P-loop_NTPase"/>
</dbReference>
<evidence type="ECO:0000313" key="8">
    <source>
        <dbReference type="EMBL" id="ROW05187.1"/>
    </source>
</evidence>
<evidence type="ECO:0000259" key="7">
    <source>
        <dbReference type="Pfam" id="PF14681"/>
    </source>
</evidence>